<evidence type="ECO:0000256" key="2">
    <source>
        <dbReference type="ARBA" id="ARBA00022763"/>
    </source>
</evidence>
<dbReference type="Proteomes" id="UP000179230">
    <property type="component" value="Unassembled WGS sequence"/>
</dbReference>
<keyword evidence="4 6" id="KW-0233">DNA recombination</keyword>
<dbReference type="GO" id="GO:0006281">
    <property type="term" value="P:DNA repair"/>
    <property type="evidence" value="ECO:0007669"/>
    <property type="project" value="UniProtKB-UniRule"/>
</dbReference>
<dbReference type="CDD" id="cd14332">
    <property type="entry name" value="UBA_RuvA_C"/>
    <property type="match status" value="1"/>
</dbReference>
<dbReference type="Gene3D" id="1.10.150.20">
    <property type="entry name" value="5' to 3' exonuclease, C-terminal subdomain"/>
    <property type="match status" value="1"/>
</dbReference>
<evidence type="ECO:0000256" key="1">
    <source>
        <dbReference type="ARBA" id="ARBA00022490"/>
    </source>
</evidence>
<evidence type="ECO:0000256" key="4">
    <source>
        <dbReference type="ARBA" id="ARBA00023172"/>
    </source>
</evidence>
<evidence type="ECO:0000256" key="6">
    <source>
        <dbReference type="HAMAP-Rule" id="MF_00031"/>
    </source>
</evidence>
<evidence type="ECO:0000313" key="8">
    <source>
        <dbReference type="EMBL" id="OGG89181.1"/>
    </source>
</evidence>
<dbReference type="SUPFAM" id="SSF50249">
    <property type="entry name" value="Nucleic acid-binding proteins"/>
    <property type="match status" value="1"/>
</dbReference>
<gene>
    <name evidence="6" type="primary">ruvA</name>
    <name evidence="8" type="ORF">A2592_00590</name>
</gene>
<feature type="region of interest" description="Domain III" evidence="6">
    <location>
        <begin position="142"/>
        <end position="189"/>
    </location>
</feature>
<dbReference type="InterPro" id="IPR011114">
    <property type="entry name" value="RuvA_C"/>
</dbReference>
<dbReference type="GO" id="GO:0009379">
    <property type="term" value="C:Holliday junction helicase complex"/>
    <property type="evidence" value="ECO:0007669"/>
    <property type="project" value="InterPro"/>
</dbReference>
<dbReference type="AlphaFoldDB" id="A0A1F6FTJ3"/>
<comment type="subunit">
    <text evidence="6">Homotetramer. Forms an RuvA(8)-RuvB(12)-Holliday junction (HJ) complex. HJ DNA is sandwiched between 2 RuvA tetramers; dsDNA enters through RuvA and exits via RuvB. An RuvB hexamer assembles on each DNA strand where it exits the tetramer. Each RuvB hexamer is contacted by two RuvA subunits (via domain III) on 2 adjacent RuvB subunits; this complex drives branch migration. In the full resolvosome a probable DNA-RuvA(4)-RuvB(12)-RuvC(2) complex forms which resolves the HJ.</text>
</comment>
<evidence type="ECO:0000313" key="9">
    <source>
        <dbReference type="Proteomes" id="UP000179230"/>
    </source>
</evidence>
<comment type="similarity">
    <text evidence="6">Belongs to the RuvA family.</text>
</comment>
<dbReference type="SUPFAM" id="SSF46929">
    <property type="entry name" value="DNA helicase RuvA subunit, C-terminal domain"/>
    <property type="match status" value="1"/>
</dbReference>
<dbReference type="InterPro" id="IPR012340">
    <property type="entry name" value="NA-bd_OB-fold"/>
</dbReference>
<evidence type="ECO:0000256" key="5">
    <source>
        <dbReference type="ARBA" id="ARBA00023204"/>
    </source>
</evidence>
<keyword evidence="5 6" id="KW-0234">DNA repair</keyword>
<dbReference type="SUPFAM" id="SSF47781">
    <property type="entry name" value="RuvA domain 2-like"/>
    <property type="match status" value="1"/>
</dbReference>
<keyword evidence="8" id="KW-0547">Nucleotide-binding</keyword>
<reference evidence="8 9" key="1">
    <citation type="journal article" date="2016" name="Nat. Commun.">
        <title>Thousands of microbial genomes shed light on interconnected biogeochemical processes in an aquifer system.</title>
        <authorList>
            <person name="Anantharaman K."/>
            <person name="Brown C.T."/>
            <person name="Hug L.A."/>
            <person name="Sharon I."/>
            <person name="Castelle C.J."/>
            <person name="Probst A.J."/>
            <person name="Thomas B.C."/>
            <person name="Singh A."/>
            <person name="Wilkins M.J."/>
            <person name="Karaoz U."/>
            <person name="Brodie E.L."/>
            <person name="Williams K.H."/>
            <person name="Hubbard S.S."/>
            <person name="Banfield J.F."/>
        </authorList>
    </citation>
    <scope>NUCLEOTIDE SEQUENCE [LARGE SCALE GENOMIC DNA]</scope>
</reference>
<dbReference type="InterPro" id="IPR013849">
    <property type="entry name" value="DNA_helicase_Holl-junc_RuvA_I"/>
</dbReference>
<organism evidence="8 9">
    <name type="scientific">Candidatus Kaiserbacteria bacterium RIFOXYD1_FULL_42_15</name>
    <dbReference type="NCBI Taxonomy" id="1798532"/>
    <lineage>
        <taxon>Bacteria</taxon>
        <taxon>Candidatus Kaiseribacteriota</taxon>
    </lineage>
</organism>
<feature type="domain" description="Helix-hairpin-helix DNA-binding motif class 1" evidence="7">
    <location>
        <begin position="70"/>
        <end position="89"/>
    </location>
</feature>
<dbReference type="Gene3D" id="2.40.50.140">
    <property type="entry name" value="Nucleic acid-binding proteins"/>
    <property type="match status" value="1"/>
</dbReference>
<keyword evidence="8" id="KW-0347">Helicase</keyword>
<accession>A0A1F6FTJ3</accession>
<keyword evidence="8" id="KW-0067">ATP-binding</keyword>
<dbReference type="GO" id="GO:0000400">
    <property type="term" value="F:four-way junction DNA binding"/>
    <property type="evidence" value="ECO:0007669"/>
    <property type="project" value="UniProtKB-UniRule"/>
</dbReference>
<keyword evidence="2 6" id="KW-0227">DNA damage</keyword>
<comment type="function">
    <text evidence="6">The RuvA-RuvB-RuvC complex processes Holliday junction (HJ) DNA during genetic recombination and DNA repair, while the RuvA-RuvB complex plays an important role in the rescue of blocked DNA replication forks via replication fork reversal (RFR). RuvA specifically binds to HJ cruciform DNA, conferring on it an open structure. The RuvB hexamer acts as an ATP-dependent pump, pulling dsDNA into and through the RuvAB complex. HJ branch migration allows RuvC to scan DNA until it finds its consensus sequence, where it cleaves and resolves the cruciform DNA.</text>
</comment>
<dbReference type="GO" id="GO:0005737">
    <property type="term" value="C:cytoplasm"/>
    <property type="evidence" value="ECO:0007669"/>
    <property type="project" value="UniProtKB-SubCell"/>
</dbReference>
<dbReference type="Gene3D" id="1.10.8.10">
    <property type="entry name" value="DNA helicase RuvA subunit, C-terminal domain"/>
    <property type="match status" value="1"/>
</dbReference>
<dbReference type="NCBIfam" id="TIGR00084">
    <property type="entry name" value="ruvA"/>
    <property type="match status" value="1"/>
</dbReference>
<comment type="domain">
    <text evidence="6">Has three domains with a flexible linker between the domains II and III and assumes an 'L' shape. Domain III is highly mobile and contacts RuvB.</text>
</comment>
<dbReference type="GO" id="GO:0048476">
    <property type="term" value="C:Holliday junction resolvase complex"/>
    <property type="evidence" value="ECO:0007669"/>
    <property type="project" value="UniProtKB-UniRule"/>
</dbReference>
<dbReference type="HAMAP" id="MF_00031">
    <property type="entry name" value="DNA_HJ_migration_RuvA"/>
    <property type="match status" value="1"/>
</dbReference>
<proteinExistence type="inferred from homology"/>
<comment type="subcellular location">
    <subcellularLocation>
        <location evidence="6">Cytoplasm</location>
    </subcellularLocation>
</comment>
<dbReference type="Pfam" id="PF07499">
    <property type="entry name" value="RuvA_C"/>
    <property type="match status" value="1"/>
</dbReference>
<dbReference type="Pfam" id="PF01330">
    <property type="entry name" value="RuvA_N"/>
    <property type="match status" value="1"/>
</dbReference>
<evidence type="ECO:0000256" key="3">
    <source>
        <dbReference type="ARBA" id="ARBA00023125"/>
    </source>
</evidence>
<dbReference type="InterPro" id="IPR036267">
    <property type="entry name" value="RuvA_C_sf"/>
</dbReference>
<keyword evidence="3 6" id="KW-0238">DNA-binding</keyword>
<sequence length="189" mass="20246">MIRLLEGVVAGKAPGGLVISVGGVGYHVRTTKKVPTAVGVSLRLFTHLAVRETALDLYGFLTETELEFFELLLTIPKIGPKSALQILDQADVALIVEAVNLQDASHLSKLSGIGNKTAEKIVLTLKDKVAIFKLTNTGATAPATQIYTDAFDTLITLGYNPMSIRQVLDTINDAESTSNLVRLALKELS</sequence>
<dbReference type="EMBL" id="MFMT01000005">
    <property type="protein sequence ID" value="OGG89181.1"/>
    <property type="molecule type" value="Genomic_DNA"/>
</dbReference>
<dbReference type="Pfam" id="PF14520">
    <property type="entry name" value="HHH_5"/>
    <property type="match status" value="1"/>
</dbReference>
<name>A0A1F6FTJ3_9BACT</name>
<dbReference type="GO" id="GO:0009378">
    <property type="term" value="F:four-way junction helicase activity"/>
    <property type="evidence" value="ECO:0007669"/>
    <property type="project" value="InterPro"/>
</dbReference>
<dbReference type="InterPro" id="IPR000085">
    <property type="entry name" value="RuvA"/>
</dbReference>
<keyword evidence="1 6" id="KW-0963">Cytoplasm</keyword>
<dbReference type="InterPro" id="IPR003583">
    <property type="entry name" value="Hlx-hairpin-Hlx_DNA-bd_motif"/>
</dbReference>
<keyword evidence="8" id="KW-0378">Hydrolase</keyword>
<dbReference type="GO" id="GO:0006310">
    <property type="term" value="P:DNA recombination"/>
    <property type="evidence" value="ECO:0007669"/>
    <property type="project" value="UniProtKB-UniRule"/>
</dbReference>
<dbReference type="InterPro" id="IPR010994">
    <property type="entry name" value="RuvA_2-like"/>
</dbReference>
<comment type="caution">
    <text evidence="6">Lacks conserved residue(s) required for the propagation of feature annotation.</text>
</comment>
<protein>
    <recommendedName>
        <fullName evidence="6">Holliday junction branch migration complex subunit RuvA</fullName>
    </recommendedName>
</protein>
<evidence type="ECO:0000259" key="7">
    <source>
        <dbReference type="SMART" id="SM00278"/>
    </source>
</evidence>
<comment type="caution">
    <text evidence="8">The sequence shown here is derived from an EMBL/GenBank/DDBJ whole genome shotgun (WGS) entry which is preliminary data.</text>
</comment>
<feature type="domain" description="Helix-hairpin-helix DNA-binding motif class 1" evidence="7">
    <location>
        <begin position="105"/>
        <end position="124"/>
    </location>
</feature>
<dbReference type="GO" id="GO:0005524">
    <property type="term" value="F:ATP binding"/>
    <property type="evidence" value="ECO:0007669"/>
    <property type="project" value="InterPro"/>
</dbReference>
<dbReference type="SMART" id="SM00278">
    <property type="entry name" value="HhH1"/>
    <property type="match status" value="2"/>
</dbReference>